<evidence type="ECO:0000313" key="2">
    <source>
        <dbReference type="Proteomes" id="UP000252517"/>
    </source>
</evidence>
<sequence length="168" mass="17819">MGEMSDKNKAMDQVWRTVNFIRKSFRLRPRHIDQADVEALRDKLGVSPDAPYDIPFNAGFDPDTQPTDLEIKTHGTVIASRDITPQTIVARIETVPSGAPVVFDIRVNGASICAVKPSFAADSSVLNAGTLVANPSIKQGDAVSLVVTGIGIDPVGAGLRVGLKGRAA</sequence>
<dbReference type="AlphaFoldDB" id="A0A367WTK2"/>
<dbReference type="Proteomes" id="UP000252517">
    <property type="component" value="Unassembled WGS sequence"/>
</dbReference>
<dbReference type="EMBL" id="JPWH01000019">
    <property type="protein sequence ID" value="RCK44795.1"/>
    <property type="molecule type" value="Genomic_DNA"/>
</dbReference>
<reference evidence="1 2" key="1">
    <citation type="submission" date="2014-07" db="EMBL/GenBank/DDBJ databases">
        <title>Draft genome sequence of Thalassospira profundimaris S25-3-2.</title>
        <authorList>
            <person name="Lai Q."/>
            <person name="Shao Z."/>
        </authorList>
    </citation>
    <scope>NUCLEOTIDE SEQUENCE [LARGE SCALE GENOMIC DNA]</scope>
    <source>
        <strain evidence="1 2">S25-3-2</strain>
    </source>
</reference>
<protein>
    <submittedName>
        <fullName evidence="1">Uncharacterized protein</fullName>
    </submittedName>
</protein>
<gene>
    <name evidence="1" type="ORF">TH25_19240</name>
</gene>
<organism evidence="1 2">
    <name type="scientific">Thalassospira profundimaris</name>
    <dbReference type="NCBI Taxonomy" id="502049"/>
    <lineage>
        <taxon>Bacteria</taxon>
        <taxon>Pseudomonadati</taxon>
        <taxon>Pseudomonadota</taxon>
        <taxon>Alphaproteobacteria</taxon>
        <taxon>Rhodospirillales</taxon>
        <taxon>Thalassospiraceae</taxon>
        <taxon>Thalassospira</taxon>
    </lineage>
</organism>
<name>A0A367WTK2_9PROT</name>
<comment type="caution">
    <text evidence="1">The sequence shown here is derived from an EMBL/GenBank/DDBJ whole genome shotgun (WGS) entry which is preliminary data.</text>
</comment>
<evidence type="ECO:0000313" key="1">
    <source>
        <dbReference type="EMBL" id="RCK44795.1"/>
    </source>
</evidence>
<accession>A0A367WTK2</accession>
<proteinExistence type="predicted"/>